<dbReference type="InterPro" id="IPR002545">
    <property type="entry name" value="CheW-lke_dom"/>
</dbReference>
<organism evidence="2 3">
    <name type="scientific">Dulcicalothrix desertica PCC 7102</name>
    <dbReference type="NCBI Taxonomy" id="232991"/>
    <lineage>
        <taxon>Bacteria</taxon>
        <taxon>Bacillati</taxon>
        <taxon>Cyanobacteriota</taxon>
        <taxon>Cyanophyceae</taxon>
        <taxon>Nostocales</taxon>
        <taxon>Calotrichaceae</taxon>
        <taxon>Dulcicalothrix</taxon>
    </lineage>
</organism>
<dbReference type="EMBL" id="RSCL01000006">
    <property type="protein sequence ID" value="RUT06640.1"/>
    <property type="molecule type" value="Genomic_DNA"/>
</dbReference>
<evidence type="ECO:0000313" key="3">
    <source>
        <dbReference type="Proteomes" id="UP000271624"/>
    </source>
</evidence>
<gene>
    <name evidence="2" type="ORF">DSM106972_028970</name>
</gene>
<comment type="caution">
    <text evidence="2">The sequence shown here is derived from an EMBL/GenBank/DDBJ whole genome shotgun (WGS) entry which is preliminary data.</text>
</comment>
<evidence type="ECO:0000259" key="1">
    <source>
        <dbReference type="Pfam" id="PF01584"/>
    </source>
</evidence>
<dbReference type="RefSeq" id="WP_127081426.1">
    <property type="nucleotide sequence ID" value="NZ_RSCL01000006.1"/>
</dbReference>
<keyword evidence="3" id="KW-1185">Reference proteome</keyword>
<dbReference type="GO" id="GO:0006935">
    <property type="term" value="P:chemotaxis"/>
    <property type="evidence" value="ECO:0007669"/>
    <property type="project" value="InterPro"/>
</dbReference>
<proteinExistence type="predicted"/>
<sequence length="152" mass="17144">MDTSIVVLEEKYITFKIYDYLLALPVNCVFKVTTCPPDFSQTLQNSKLAQMGQRTVMLINLHSYLNPNYNHNQQNDNLGRFLIISQGQNSEFYGILADTPPSMLSISDTSIQPVPQSFHSIGLPTWVSKIAIIDQKGEPTTILMLDMAPNYK</sequence>
<dbReference type="AlphaFoldDB" id="A0A3S1CMH9"/>
<accession>A0A3S1CMH9</accession>
<reference evidence="2" key="2">
    <citation type="journal article" date="2019" name="Genome Biol. Evol.">
        <title>Day and night: Metabolic profiles and evolutionary relationships of six axenic non-marine cyanobacteria.</title>
        <authorList>
            <person name="Will S.E."/>
            <person name="Henke P."/>
            <person name="Boedeker C."/>
            <person name="Huang S."/>
            <person name="Brinkmann H."/>
            <person name="Rohde M."/>
            <person name="Jarek M."/>
            <person name="Friedl T."/>
            <person name="Seufert S."/>
            <person name="Schumacher M."/>
            <person name="Overmann J."/>
            <person name="Neumann-Schaal M."/>
            <person name="Petersen J."/>
        </authorList>
    </citation>
    <scope>NUCLEOTIDE SEQUENCE [LARGE SCALE GENOMIC DNA]</scope>
    <source>
        <strain evidence="2">PCC 7102</strain>
    </source>
</reference>
<dbReference type="GO" id="GO:0007165">
    <property type="term" value="P:signal transduction"/>
    <property type="evidence" value="ECO:0007669"/>
    <property type="project" value="InterPro"/>
</dbReference>
<name>A0A3S1CMH9_9CYAN</name>
<dbReference type="Proteomes" id="UP000271624">
    <property type="component" value="Unassembled WGS sequence"/>
</dbReference>
<dbReference type="InterPro" id="IPR036061">
    <property type="entry name" value="CheW-like_dom_sf"/>
</dbReference>
<dbReference type="SUPFAM" id="SSF50341">
    <property type="entry name" value="CheW-like"/>
    <property type="match status" value="1"/>
</dbReference>
<dbReference type="Pfam" id="PF01584">
    <property type="entry name" value="CheW"/>
    <property type="match status" value="1"/>
</dbReference>
<reference evidence="2" key="1">
    <citation type="submission" date="2018-12" db="EMBL/GenBank/DDBJ databases">
        <authorList>
            <person name="Will S."/>
            <person name="Neumann-Schaal M."/>
            <person name="Henke P."/>
        </authorList>
    </citation>
    <scope>NUCLEOTIDE SEQUENCE</scope>
    <source>
        <strain evidence="2">PCC 7102</strain>
    </source>
</reference>
<evidence type="ECO:0000313" key="2">
    <source>
        <dbReference type="EMBL" id="RUT06640.1"/>
    </source>
</evidence>
<dbReference type="OrthoDB" id="471904at2"/>
<feature type="domain" description="CheW-like" evidence="1">
    <location>
        <begin position="12"/>
        <end position="147"/>
    </location>
</feature>
<protein>
    <recommendedName>
        <fullName evidence="1">CheW-like domain-containing protein</fullName>
    </recommendedName>
</protein>